<organism evidence="2 3">
    <name type="scientific">Caldiarchaeum subterraneum</name>
    <dbReference type="NCBI Taxonomy" id="311458"/>
    <lineage>
        <taxon>Archaea</taxon>
        <taxon>Nitrososphaerota</taxon>
        <taxon>Candidatus Caldarchaeales</taxon>
        <taxon>Candidatus Caldarchaeaceae</taxon>
        <taxon>Candidatus Caldarchaeum</taxon>
    </lineage>
</organism>
<sequence>MRSAPAITILLLLGLFLIVVGFIRLPYVAVETQTVEVITYNTYRTTITYTSEKTLIKTLEETLTTAETYLNTVIRLETTTYTQLDIESLLNVTILMPGDAEQVMVGPLHAPRAGVLRVLWESNADINLLILDTKEPNPLTYLNATGSLGLESIQLDNPLSFYLVIMRRGLEERVYASITVYFEQAIPITRTYTVESTETSVSTRVYKTTIYSGYTTVATSLETTTTRTAYPTTVVKQVTQTRYQELTFSTAMGAFLVFASIMLIILFRRLRYAEWEEVNGLR</sequence>
<evidence type="ECO:0000313" key="3">
    <source>
        <dbReference type="Proteomes" id="UP000608579"/>
    </source>
</evidence>
<keyword evidence="1" id="KW-0472">Membrane</keyword>
<accession>A0A832ZWT6</accession>
<dbReference type="AlphaFoldDB" id="A0A832ZWT6"/>
<dbReference type="Proteomes" id="UP000608579">
    <property type="component" value="Unassembled WGS sequence"/>
</dbReference>
<dbReference type="EMBL" id="DQVM01000098">
    <property type="protein sequence ID" value="HIQ29916.1"/>
    <property type="molecule type" value="Genomic_DNA"/>
</dbReference>
<protein>
    <submittedName>
        <fullName evidence="2">Uncharacterized protein</fullName>
    </submittedName>
</protein>
<evidence type="ECO:0000256" key="1">
    <source>
        <dbReference type="SAM" id="Phobius"/>
    </source>
</evidence>
<reference evidence="2" key="1">
    <citation type="journal article" date="2020" name="ISME J.">
        <title>Gammaproteobacteria mediating utilization of methyl-, sulfur- and petroleum organic compounds in deep ocean hydrothermal plumes.</title>
        <authorList>
            <person name="Zhou Z."/>
            <person name="Liu Y."/>
            <person name="Pan J."/>
            <person name="Cron B.R."/>
            <person name="Toner B.M."/>
            <person name="Anantharaman K."/>
            <person name="Breier J.A."/>
            <person name="Dick G.J."/>
            <person name="Li M."/>
        </authorList>
    </citation>
    <scope>NUCLEOTIDE SEQUENCE</scope>
    <source>
        <strain evidence="2">SZUA-1515</strain>
    </source>
</reference>
<evidence type="ECO:0000313" key="2">
    <source>
        <dbReference type="EMBL" id="HIQ29916.1"/>
    </source>
</evidence>
<comment type="caution">
    <text evidence="2">The sequence shown here is derived from an EMBL/GenBank/DDBJ whole genome shotgun (WGS) entry which is preliminary data.</text>
</comment>
<feature type="transmembrane region" description="Helical" evidence="1">
    <location>
        <begin position="246"/>
        <end position="267"/>
    </location>
</feature>
<gene>
    <name evidence="2" type="ORF">EYH45_05065</name>
</gene>
<keyword evidence="1" id="KW-1133">Transmembrane helix</keyword>
<name>A0A832ZWT6_CALS0</name>
<keyword evidence="1" id="KW-0812">Transmembrane</keyword>
<proteinExistence type="predicted"/>